<dbReference type="OrthoDB" id="4234970at2"/>
<sequence length="220" mass="25253">MSTTQQDDALKAVQELRSAGGIVLHKDQTLQEGYLPSTAEQAESIRKIIGLEPDTSLESYRLGAAFVHAAWFTRDYSSEGEFRLHDIWCCLNGENLNFTDRHLSAEENETLQKLKVLDQCLESGRLTGIYVSESGEGEIWFYDNNSRLLKRLDIDYRSYVQNLFTIKGTSGWQYLFTDTDLSGDKFDVLVDYLKNALNDFPTVFPEYDYTDLRTRLEART</sequence>
<reference evidence="1" key="1">
    <citation type="submission" date="2020-01" db="EMBL/GenBank/DDBJ databases">
        <title>Whole-genome analyses of novel actinobacteria.</title>
        <authorList>
            <person name="Sahin N."/>
        </authorList>
    </citation>
    <scope>NUCLEOTIDE SEQUENCE</scope>
    <source>
        <strain evidence="1">YC537</strain>
    </source>
</reference>
<protein>
    <submittedName>
        <fullName evidence="1">Uncharacterized protein</fullName>
    </submittedName>
</protein>
<comment type="caution">
    <text evidence="1">The sequence shown here is derived from an EMBL/GenBank/DDBJ whole genome shotgun (WGS) entry which is preliminary data.</text>
</comment>
<proteinExistence type="predicted"/>
<keyword evidence="2" id="KW-1185">Reference proteome</keyword>
<evidence type="ECO:0000313" key="1">
    <source>
        <dbReference type="EMBL" id="NBE52379.1"/>
    </source>
</evidence>
<evidence type="ECO:0000313" key="2">
    <source>
        <dbReference type="Proteomes" id="UP000598297"/>
    </source>
</evidence>
<dbReference type="RefSeq" id="WP_161697256.1">
    <property type="nucleotide sequence ID" value="NZ_JAAAHS010000080.1"/>
</dbReference>
<name>A0A964UN97_9ACTN</name>
<accession>A0A964UN97</accession>
<dbReference type="EMBL" id="JAAAHS010000080">
    <property type="protein sequence ID" value="NBE52379.1"/>
    <property type="molecule type" value="Genomic_DNA"/>
</dbReference>
<organism evidence="1 2">
    <name type="scientific">Streptomyces boluensis</name>
    <dbReference type="NCBI Taxonomy" id="1775135"/>
    <lineage>
        <taxon>Bacteria</taxon>
        <taxon>Bacillati</taxon>
        <taxon>Actinomycetota</taxon>
        <taxon>Actinomycetes</taxon>
        <taxon>Kitasatosporales</taxon>
        <taxon>Streptomycetaceae</taxon>
        <taxon>Streptomyces</taxon>
    </lineage>
</organism>
<dbReference type="Proteomes" id="UP000598297">
    <property type="component" value="Unassembled WGS sequence"/>
</dbReference>
<dbReference type="AlphaFoldDB" id="A0A964UN97"/>
<gene>
    <name evidence="1" type="ORF">GUY60_13270</name>
</gene>